<dbReference type="CDD" id="cd02696">
    <property type="entry name" value="MurNAc-LAA"/>
    <property type="match status" value="1"/>
</dbReference>
<dbReference type="InterPro" id="IPR002508">
    <property type="entry name" value="MurNAc-LAA_cat"/>
</dbReference>
<dbReference type="GO" id="GO:0030288">
    <property type="term" value="C:outer membrane-bounded periplasmic space"/>
    <property type="evidence" value="ECO:0007669"/>
    <property type="project" value="TreeGrafter"/>
</dbReference>
<dbReference type="Pfam" id="PF01520">
    <property type="entry name" value="Amidase_3"/>
    <property type="match status" value="1"/>
</dbReference>
<reference evidence="3" key="2">
    <citation type="journal article" date="2021" name="PeerJ">
        <title>Extensive microbial diversity within the chicken gut microbiome revealed by metagenomics and culture.</title>
        <authorList>
            <person name="Gilroy R."/>
            <person name="Ravi A."/>
            <person name="Getino M."/>
            <person name="Pursley I."/>
            <person name="Horton D.L."/>
            <person name="Alikhan N.F."/>
            <person name="Baker D."/>
            <person name="Gharbi K."/>
            <person name="Hall N."/>
            <person name="Watson M."/>
            <person name="Adriaenssens E.M."/>
            <person name="Foster-Nyarko E."/>
            <person name="Jarju S."/>
            <person name="Secka A."/>
            <person name="Antonio M."/>
            <person name="Oren A."/>
            <person name="Chaudhuri R.R."/>
            <person name="La Ragione R."/>
            <person name="Hildebrand F."/>
            <person name="Pallen M.J."/>
        </authorList>
    </citation>
    <scope>NUCLEOTIDE SEQUENCE</scope>
    <source>
        <strain evidence="3">ChiSjej1B19-3389</strain>
    </source>
</reference>
<dbReference type="AlphaFoldDB" id="A0A9D0ZIR8"/>
<dbReference type="SMART" id="SM00646">
    <property type="entry name" value="Ami_3"/>
    <property type="match status" value="1"/>
</dbReference>
<reference evidence="3" key="1">
    <citation type="submission" date="2020-10" db="EMBL/GenBank/DDBJ databases">
        <authorList>
            <person name="Gilroy R."/>
        </authorList>
    </citation>
    <scope>NUCLEOTIDE SEQUENCE</scope>
    <source>
        <strain evidence="3">ChiSjej1B19-3389</strain>
    </source>
</reference>
<proteinExistence type="predicted"/>
<evidence type="ECO:0000256" key="1">
    <source>
        <dbReference type="ARBA" id="ARBA00022801"/>
    </source>
</evidence>
<sequence>MPSVFISPSTQEFNPYVDGGNEEYYMNLVADEMIPYLVASGITVGRNNPNESLRQAINLSNAGNYDLHLALHSNAAPPNLSGQIQGTDVYYYTNSQRGRAAADIIANNFKAIYPDPARVKTVGSTSLAELRMTKAPAVLIEIAYHDNPQDAQWIRDNIGLIARNLALSVTEYLGVPFVEPQ</sequence>
<feature type="domain" description="MurNAc-LAA" evidence="2">
    <location>
        <begin position="57"/>
        <end position="170"/>
    </location>
</feature>
<dbReference type="InterPro" id="IPR050695">
    <property type="entry name" value="N-acetylmuramoyl_amidase_3"/>
</dbReference>
<keyword evidence="1" id="KW-0378">Hydrolase</keyword>
<dbReference type="PANTHER" id="PTHR30404">
    <property type="entry name" value="N-ACETYLMURAMOYL-L-ALANINE AMIDASE"/>
    <property type="match status" value="1"/>
</dbReference>
<dbReference type="GO" id="GO:0009253">
    <property type="term" value="P:peptidoglycan catabolic process"/>
    <property type="evidence" value="ECO:0007669"/>
    <property type="project" value="InterPro"/>
</dbReference>
<dbReference type="Gene3D" id="3.40.630.40">
    <property type="entry name" value="Zn-dependent exopeptidases"/>
    <property type="match status" value="1"/>
</dbReference>
<dbReference type="Proteomes" id="UP000886787">
    <property type="component" value="Unassembled WGS sequence"/>
</dbReference>
<dbReference type="EMBL" id="DVFW01000041">
    <property type="protein sequence ID" value="HIQ81145.1"/>
    <property type="molecule type" value="Genomic_DNA"/>
</dbReference>
<accession>A0A9D0ZIR8</accession>
<evidence type="ECO:0000313" key="3">
    <source>
        <dbReference type="EMBL" id="HIQ81145.1"/>
    </source>
</evidence>
<name>A0A9D0ZIR8_9FIRM</name>
<organism evidence="3 4">
    <name type="scientific">Candidatus Scatavimonas merdigallinarum</name>
    <dbReference type="NCBI Taxonomy" id="2840914"/>
    <lineage>
        <taxon>Bacteria</taxon>
        <taxon>Bacillati</taxon>
        <taxon>Bacillota</taxon>
        <taxon>Clostridia</taxon>
        <taxon>Eubacteriales</taxon>
        <taxon>Oscillospiraceae</taxon>
        <taxon>Oscillospiraceae incertae sedis</taxon>
        <taxon>Candidatus Scatavimonas</taxon>
    </lineage>
</organism>
<protein>
    <submittedName>
        <fullName evidence="3">N-acetylmuramoyl-L-alanine amidase</fullName>
    </submittedName>
</protein>
<dbReference type="GO" id="GO:0008745">
    <property type="term" value="F:N-acetylmuramoyl-L-alanine amidase activity"/>
    <property type="evidence" value="ECO:0007669"/>
    <property type="project" value="InterPro"/>
</dbReference>
<comment type="caution">
    <text evidence="3">The sequence shown here is derived from an EMBL/GenBank/DDBJ whole genome shotgun (WGS) entry which is preliminary data.</text>
</comment>
<evidence type="ECO:0000259" key="2">
    <source>
        <dbReference type="SMART" id="SM00646"/>
    </source>
</evidence>
<dbReference type="SUPFAM" id="SSF53187">
    <property type="entry name" value="Zn-dependent exopeptidases"/>
    <property type="match status" value="1"/>
</dbReference>
<dbReference type="PANTHER" id="PTHR30404:SF0">
    <property type="entry name" value="N-ACETYLMURAMOYL-L-ALANINE AMIDASE AMIC"/>
    <property type="match status" value="1"/>
</dbReference>
<gene>
    <name evidence="3" type="ORF">IAD32_07700</name>
</gene>
<evidence type="ECO:0000313" key="4">
    <source>
        <dbReference type="Proteomes" id="UP000886787"/>
    </source>
</evidence>